<evidence type="ECO:0000313" key="1">
    <source>
        <dbReference type="EMBL" id="JAG01143.1"/>
    </source>
</evidence>
<dbReference type="EMBL" id="GBHO01042461">
    <property type="protein sequence ID" value="JAG01143.1"/>
    <property type="molecule type" value="Transcribed_RNA"/>
</dbReference>
<dbReference type="AlphaFoldDB" id="A0A0A9W3V5"/>
<reference evidence="1" key="2">
    <citation type="submission" date="2014-07" db="EMBL/GenBank/DDBJ databases">
        <authorList>
            <person name="Hull J."/>
        </authorList>
    </citation>
    <scope>NUCLEOTIDE SEQUENCE</scope>
</reference>
<protein>
    <submittedName>
        <fullName evidence="1">Uncharacterized protein</fullName>
    </submittedName>
</protein>
<reference evidence="1" key="1">
    <citation type="journal article" date="2014" name="PLoS ONE">
        <title>Transcriptome-Based Identification of ABC Transporters in the Western Tarnished Plant Bug Lygus hesperus.</title>
        <authorList>
            <person name="Hull J.J."/>
            <person name="Chaney K."/>
            <person name="Geib S.M."/>
            <person name="Fabrick J.A."/>
            <person name="Brent C.S."/>
            <person name="Walsh D."/>
            <person name="Lavine L.C."/>
        </authorList>
    </citation>
    <scope>NUCLEOTIDE SEQUENCE</scope>
</reference>
<feature type="non-terminal residue" evidence="1">
    <location>
        <position position="1"/>
    </location>
</feature>
<sequence length="189" mass="22569">KNVINESDHSLNRMETKLNFELFKQKIRELNWDAFYLEQDVDVAANKLTEMLDTCKIQASTGIDTKSNKKKILKPWITPSILRSIRKRDRMYTKTSKQPLNIKLRNEYKQYRNTLNKLTKDEKEKYYLEKLELNKGNMRKKWEVINEAANRTTKEKRGFPIKDWLNSEENLQNEIDVANVLINVLRKFA</sequence>
<proteinExistence type="predicted"/>
<name>A0A0A9W3V5_LYGHE</name>
<gene>
    <name evidence="1" type="ORF">CM83_2031</name>
</gene>
<accession>A0A0A9W3V5</accession>
<organism evidence="1">
    <name type="scientific">Lygus hesperus</name>
    <name type="common">Western plant bug</name>
    <dbReference type="NCBI Taxonomy" id="30085"/>
    <lineage>
        <taxon>Eukaryota</taxon>
        <taxon>Metazoa</taxon>
        <taxon>Ecdysozoa</taxon>
        <taxon>Arthropoda</taxon>
        <taxon>Hexapoda</taxon>
        <taxon>Insecta</taxon>
        <taxon>Pterygota</taxon>
        <taxon>Neoptera</taxon>
        <taxon>Paraneoptera</taxon>
        <taxon>Hemiptera</taxon>
        <taxon>Heteroptera</taxon>
        <taxon>Panheteroptera</taxon>
        <taxon>Cimicomorpha</taxon>
        <taxon>Miridae</taxon>
        <taxon>Mirini</taxon>
        <taxon>Lygus</taxon>
    </lineage>
</organism>
<feature type="non-terminal residue" evidence="1">
    <location>
        <position position="189"/>
    </location>
</feature>